<dbReference type="EMBL" id="CP060201">
    <property type="protein sequence ID" value="QNH80542.1"/>
    <property type="molecule type" value="Genomic_DNA"/>
</dbReference>
<evidence type="ECO:0000313" key="1">
    <source>
        <dbReference type="EMBL" id="QNH80542.1"/>
    </source>
</evidence>
<evidence type="ECO:0000313" key="2">
    <source>
        <dbReference type="Proteomes" id="UP000515277"/>
    </source>
</evidence>
<accession>A0A2J7U3L0</accession>
<dbReference type="AlphaFoldDB" id="A0A2J7U3L0"/>
<protein>
    <submittedName>
        <fullName evidence="1">Uncharacterized protein</fullName>
    </submittedName>
</protein>
<dbReference type="Proteomes" id="UP000515277">
    <property type="component" value="Chromosome"/>
</dbReference>
<gene>
    <name evidence="1" type="ORF">GGI48_15680</name>
</gene>
<reference evidence="2" key="1">
    <citation type="journal article" date="2020" name="Microbiol. Resour. Announc.">
        <title>Complete genome sequences of four natural Pseudomonas isolates that catabolize a wide range of aromatic compounds relevant to lignin valorization.</title>
        <authorList>
            <person name="Hatmaker E.A."/>
            <person name="Presley G."/>
            <person name="Cannon O."/>
            <person name="Guss A.M."/>
            <person name="Elkins J.G."/>
        </authorList>
    </citation>
    <scope>NUCLEOTIDE SEQUENCE [LARGE SCALE GENOMIC DNA]</scope>
    <source>
        <strain evidence="2">H1F5C</strain>
    </source>
</reference>
<sequence>MTEQELQAYVEKADADTVRVRVMDASLDAALVALGFGATIEPGVYALDVADDGRKAQLFDALRTLGVAFADGKEWCPAEVFEYLRDMNLLSGTFTRVSWREPGRYHLVEV</sequence>
<name>A0A2J7U3L0_9PSED</name>
<organism evidence="1 2">
    <name type="scientific">Pseudomonas protegens</name>
    <dbReference type="NCBI Taxonomy" id="380021"/>
    <lineage>
        <taxon>Bacteria</taxon>
        <taxon>Pseudomonadati</taxon>
        <taxon>Pseudomonadota</taxon>
        <taxon>Gammaproteobacteria</taxon>
        <taxon>Pseudomonadales</taxon>
        <taxon>Pseudomonadaceae</taxon>
        <taxon>Pseudomonas</taxon>
    </lineage>
</organism>
<proteinExistence type="predicted"/>
<dbReference type="RefSeq" id="WP_042940740.1">
    <property type="nucleotide sequence ID" value="NZ_CP060201.1"/>
</dbReference>